<accession>A0A4Y2D1S1</accession>
<organism evidence="1 2">
    <name type="scientific">Araneus ventricosus</name>
    <name type="common">Orbweaver spider</name>
    <name type="synonym">Epeira ventricosa</name>
    <dbReference type="NCBI Taxonomy" id="182803"/>
    <lineage>
        <taxon>Eukaryota</taxon>
        <taxon>Metazoa</taxon>
        <taxon>Ecdysozoa</taxon>
        <taxon>Arthropoda</taxon>
        <taxon>Chelicerata</taxon>
        <taxon>Arachnida</taxon>
        <taxon>Araneae</taxon>
        <taxon>Araneomorphae</taxon>
        <taxon>Entelegynae</taxon>
        <taxon>Araneoidea</taxon>
        <taxon>Araneidae</taxon>
        <taxon>Araneus</taxon>
    </lineage>
</organism>
<reference evidence="1 2" key="1">
    <citation type="journal article" date="2019" name="Sci. Rep.">
        <title>Orb-weaving spider Araneus ventricosus genome elucidates the spidroin gene catalogue.</title>
        <authorList>
            <person name="Kono N."/>
            <person name="Nakamura H."/>
            <person name="Ohtoshi R."/>
            <person name="Moran D.A.P."/>
            <person name="Shinohara A."/>
            <person name="Yoshida Y."/>
            <person name="Fujiwara M."/>
            <person name="Mori M."/>
            <person name="Tomita M."/>
            <person name="Arakawa K."/>
        </authorList>
    </citation>
    <scope>NUCLEOTIDE SEQUENCE [LARGE SCALE GENOMIC DNA]</scope>
</reference>
<dbReference type="AlphaFoldDB" id="A0A4Y2D1S1"/>
<proteinExistence type="predicted"/>
<evidence type="ECO:0000313" key="2">
    <source>
        <dbReference type="Proteomes" id="UP000499080"/>
    </source>
</evidence>
<keyword evidence="2" id="KW-1185">Reference proteome</keyword>
<evidence type="ECO:0000313" key="1">
    <source>
        <dbReference type="EMBL" id="GBM10670.1"/>
    </source>
</evidence>
<dbReference type="Proteomes" id="UP000499080">
    <property type="component" value="Unassembled WGS sequence"/>
</dbReference>
<sequence length="150" mass="17167">MPNLNIEKGSGRIKFYAPNGAKFAKSLRFCFEWLEPDFIADNLTNWSEVLRYLQPIQEFSFNWENVLTLRNYSIKLSSWNGNRGVSCQVVKKIVDKHFLLTKRNRCPKEVRISRTGQGSAKNESIYALERQPGTSGSFGNFPKGFGVHSN</sequence>
<comment type="caution">
    <text evidence="1">The sequence shown here is derived from an EMBL/GenBank/DDBJ whole genome shotgun (WGS) entry which is preliminary data.</text>
</comment>
<name>A0A4Y2D1S1_ARAVE</name>
<protein>
    <submittedName>
        <fullName evidence="1">Uncharacterized protein</fullName>
    </submittedName>
</protein>
<dbReference type="EMBL" id="BGPR01000289">
    <property type="protein sequence ID" value="GBM10670.1"/>
    <property type="molecule type" value="Genomic_DNA"/>
</dbReference>
<gene>
    <name evidence="1" type="ORF">AVEN_7941_1</name>
</gene>